<reference evidence="2 3" key="2">
    <citation type="submission" date="2015-10" db="EMBL/GenBank/DDBJ databases">
        <title>Draft Genome Sequence of Prosthecomicrobium hirschii ATCC 27832.</title>
        <authorList>
            <person name="Daniel J."/>
            <person name="Givan S.A."/>
            <person name="Brun Y.V."/>
            <person name="Brown P.J."/>
        </authorList>
    </citation>
    <scope>NUCLEOTIDE SEQUENCE [LARGE SCALE GENOMIC DNA]</scope>
    <source>
        <strain evidence="2 3">16</strain>
    </source>
</reference>
<keyword evidence="3" id="KW-1185">Reference proteome</keyword>
<organism evidence="2 3">
    <name type="scientific">Prosthecodimorpha hirschii</name>
    <dbReference type="NCBI Taxonomy" id="665126"/>
    <lineage>
        <taxon>Bacteria</taxon>
        <taxon>Pseudomonadati</taxon>
        <taxon>Pseudomonadota</taxon>
        <taxon>Alphaproteobacteria</taxon>
        <taxon>Hyphomicrobiales</taxon>
        <taxon>Ancalomicrobiaceae</taxon>
        <taxon>Prosthecodimorpha</taxon>
    </lineage>
</organism>
<evidence type="ECO:0000313" key="3">
    <source>
        <dbReference type="Proteomes" id="UP000048984"/>
    </source>
</evidence>
<dbReference type="Gene3D" id="1.10.150.20">
    <property type="entry name" value="5' to 3' exonuclease, C-terminal subdomain"/>
    <property type="match status" value="2"/>
</dbReference>
<dbReference type="STRING" id="665126.ABB55_07410"/>
<name>A0A0P6VNX0_9HYPH</name>
<feature type="domain" description="DUF4332" evidence="1">
    <location>
        <begin position="10"/>
        <end position="129"/>
    </location>
</feature>
<dbReference type="InterPro" id="IPR025567">
    <property type="entry name" value="DUF4332"/>
</dbReference>
<reference evidence="2 3" key="1">
    <citation type="submission" date="2015-09" db="EMBL/GenBank/DDBJ databases">
        <authorList>
            <person name="Jackson K.R."/>
            <person name="Lunt B.L."/>
            <person name="Fisher J.N.B."/>
            <person name="Gardner A.V."/>
            <person name="Bailey M.E."/>
            <person name="Deus L.M."/>
            <person name="Earl A.S."/>
            <person name="Gibby P.D."/>
            <person name="Hartmann K.A."/>
            <person name="Liu J.E."/>
            <person name="Manci A.M."/>
            <person name="Nielsen D.A."/>
            <person name="Solomon M.B."/>
            <person name="Breakwell D.P."/>
            <person name="Burnett S.H."/>
            <person name="Grose J.H."/>
        </authorList>
    </citation>
    <scope>NUCLEOTIDE SEQUENCE [LARGE SCALE GENOMIC DNA]</scope>
    <source>
        <strain evidence="2 3">16</strain>
    </source>
</reference>
<dbReference type="OrthoDB" id="9794786at2"/>
<dbReference type="Pfam" id="PF14229">
    <property type="entry name" value="DUF4332"/>
    <property type="match status" value="1"/>
</dbReference>
<dbReference type="RefSeq" id="WP_054358240.1">
    <property type="nucleotide sequence ID" value="NZ_JAPCYQ010000001.1"/>
</dbReference>
<dbReference type="AlphaFoldDB" id="A0A0P6VNX0"/>
<protein>
    <submittedName>
        <fullName evidence="2">Ferredoxin</fullName>
    </submittedName>
</protein>
<proteinExistence type="predicted"/>
<comment type="caution">
    <text evidence="2">The sequence shown here is derived from an EMBL/GenBank/DDBJ whole genome shotgun (WGS) entry which is preliminary data.</text>
</comment>
<accession>A0A0P6VNX0</accession>
<sequence>MSNYPIASIEGVGPAYAEKLKAAGIKDTTTLLERAKDPRGRKAVAAETGIEESRVLKWANMCDLMRIKGVAEEYSELLEAAGVDTVKELRTRNAENLYNKMVEVNEAKKLVRQVPAAKSVADWVEQAKGLPPMMTY</sequence>
<dbReference type="EMBL" id="LJYW01000001">
    <property type="protein sequence ID" value="KPL52077.1"/>
    <property type="molecule type" value="Genomic_DNA"/>
</dbReference>
<gene>
    <name evidence="2" type="ORF">ABB55_07410</name>
</gene>
<dbReference type="Proteomes" id="UP000048984">
    <property type="component" value="Unassembled WGS sequence"/>
</dbReference>
<evidence type="ECO:0000313" key="2">
    <source>
        <dbReference type="EMBL" id="KPL52077.1"/>
    </source>
</evidence>
<evidence type="ECO:0000259" key="1">
    <source>
        <dbReference type="Pfam" id="PF14229"/>
    </source>
</evidence>